<dbReference type="Pfam" id="PF00144">
    <property type="entry name" value="Beta-lactamase"/>
    <property type="match status" value="1"/>
</dbReference>
<keyword evidence="2" id="KW-0645">Protease</keyword>
<organism evidence="2 3">
    <name type="scientific">Thalassotalea marina</name>
    <dbReference type="NCBI Taxonomy" id="1673741"/>
    <lineage>
        <taxon>Bacteria</taxon>
        <taxon>Pseudomonadati</taxon>
        <taxon>Pseudomonadota</taxon>
        <taxon>Gammaproteobacteria</taxon>
        <taxon>Alteromonadales</taxon>
        <taxon>Colwelliaceae</taxon>
        <taxon>Thalassotalea</taxon>
    </lineage>
</organism>
<dbReference type="PANTHER" id="PTHR46825">
    <property type="entry name" value="D-ALANYL-D-ALANINE-CARBOXYPEPTIDASE/ENDOPEPTIDASE AMPH"/>
    <property type="match status" value="1"/>
</dbReference>
<sequence>MGKALPAALFSALVLMACSQKESKTVHVDNTQAKQERLTHTFDTIRNQVDFMGSVAVMHSGKVIFADSSGLDDINTNTKSTTQSSYLIGSISKTYTATLVLKAVDEQKLTLEQTVEGFFPTLENAHLISIRAMLDHSSGIANYTKKGQGFFNYRIENQTREVMLNRILALGSDFTPGTNTKYSNSNYYLLALILEKVYQQSFDELLREKITIPLGLNHTQQAQQNRQTQDSYTYKDGQWSLFPASHMSVALGAGAIKATPTEVATFYNALFTGLIIPMSLVDTMTQTQNGFGLGIKPVDFFDQKGFGHGGTFDAYNAIAAYFPQEKMTIVLASNGSNDNFHHIYQQLLKSYFNQTLIDIPVPKHEIQELVGLYQSSPDDPYAVKLIDVDGKVAQQFPDGYTQVLRYEGQGRFVYDQANAEPVYFTISENGKKLTVQLGSHPVEGEKFKVVQ</sequence>
<dbReference type="Gene3D" id="3.40.710.10">
    <property type="entry name" value="DD-peptidase/beta-lactamase superfamily"/>
    <property type="match status" value="1"/>
</dbReference>
<keyword evidence="2" id="KW-0378">Hydrolase</keyword>
<accession>A0A919BMG7</accession>
<dbReference type="AlphaFoldDB" id="A0A919BMG7"/>
<dbReference type="Proteomes" id="UP000623842">
    <property type="component" value="Unassembled WGS sequence"/>
</dbReference>
<proteinExistence type="predicted"/>
<dbReference type="InterPro" id="IPR001466">
    <property type="entry name" value="Beta-lactam-related"/>
</dbReference>
<feature type="domain" description="Beta-lactamase-related" evidence="1">
    <location>
        <begin position="54"/>
        <end position="341"/>
    </location>
</feature>
<protein>
    <submittedName>
        <fullName evidence="2">D-Ala-D-Ala carboxypeptidase</fullName>
    </submittedName>
</protein>
<name>A0A919BMG7_9GAMM</name>
<dbReference type="SUPFAM" id="SSF56601">
    <property type="entry name" value="beta-lactamase/transpeptidase-like"/>
    <property type="match status" value="1"/>
</dbReference>
<dbReference type="EMBL" id="BNCK01000007">
    <property type="protein sequence ID" value="GHG00209.1"/>
    <property type="molecule type" value="Genomic_DNA"/>
</dbReference>
<evidence type="ECO:0000259" key="1">
    <source>
        <dbReference type="Pfam" id="PF00144"/>
    </source>
</evidence>
<dbReference type="PANTHER" id="PTHR46825:SF9">
    <property type="entry name" value="BETA-LACTAMASE-RELATED DOMAIN-CONTAINING PROTEIN"/>
    <property type="match status" value="1"/>
</dbReference>
<dbReference type="InterPro" id="IPR050491">
    <property type="entry name" value="AmpC-like"/>
</dbReference>
<dbReference type="RefSeq" id="WP_189772461.1">
    <property type="nucleotide sequence ID" value="NZ_BNCK01000007.1"/>
</dbReference>
<gene>
    <name evidence="2" type="ORF">GCM10017161_31060</name>
</gene>
<comment type="caution">
    <text evidence="2">The sequence shown here is derived from an EMBL/GenBank/DDBJ whole genome shotgun (WGS) entry which is preliminary data.</text>
</comment>
<reference evidence="2" key="2">
    <citation type="submission" date="2020-09" db="EMBL/GenBank/DDBJ databases">
        <authorList>
            <person name="Sun Q."/>
            <person name="Kim S."/>
        </authorList>
    </citation>
    <scope>NUCLEOTIDE SEQUENCE</scope>
    <source>
        <strain evidence="2">KCTC 42731</strain>
    </source>
</reference>
<evidence type="ECO:0000313" key="2">
    <source>
        <dbReference type="EMBL" id="GHG00209.1"/>
    </source>
</evidence>
<keyword evidence="2" id="KW-0121">Carboxypeptidase</keyword>
<reference evidence="2" key="1">
    <citation type="journal article" date="2014" name="Int. J. Syst. Evol. Microbiol.">
        <title>Complete genome sequence of Corynebacterium casei LMG S-19264T (=DSM 44701T), isolated from a smear-ripened cheese.</title>
        <authorList>
            <consortium name="US DOE Joint Genome Institute (JGI-PGF)"/>
            <person name="Walter F."/>
            <person name="Albersmeier A."/>
            <person name="Kalinowski J."/>
            <person name="Ruckert C."/>
        </authorList>
    </citation>
    <scope>NUCLEOTIDE SEQUENCE</scope>
    <source>
        <strain evidence="2">KCTC 42731</strain>
    </source>
</reference>
<dbReference type="InterPro" id="IPR012338">
    <property type="entry name" value="Beta-lactam/transpept-like"/>
</dbReference>
<evidence type="ECO:0000313" key="3">
    <source>
        <dbReference type="Proteomes" id="UP000623842"/>
    </source>
</evidence>
<dbReference type="GO" id="GO:0004180">
    <property type="term" value="F:carboxypeptidase activity"/>
    <property type="evidence" value="ECO:0007669"/>
    <property type="project" value="UniProtKB-KW"/>
</dbReference>
<keyword evidence="3" id="KW-1185">Reference proteome</keyword>
<dbReference type="PROSITE" id="PS51257">
    <property type="entry name" value="PROKAR_LIPOPROTEIN"/>
    <property type="match status" value="1"/>
</dbReference>